<accession>A0A0H3AFP2</accession>
<dbReference type="Proteomes" id="UP000000249">
    <property type="component" value="Chromosome 2"/>
</dbReference>
<name>A0A0H3AFP2_VIBC3</name>
<reference evidence="1 2" key="1">
    <citation type="submission" date="2007-03" db="EMBL/GenBank/DDBJ databases">
        <authorList>
            <person name="Heidelberg J."/>
        </authorList>
    </citation>
    <scope>NUCLEOTIDE SEQUENCE [LARGE SCALE GENOMIC DNA]</scope>
    <source>
        <strain evidence="2">ATCC 39541 / Classical Ogawa 395 / O395</strain>
    </source>
</reference>
<gene>
    <name evidence="1" type="ordered locus">VC0395_0680</name>
</gene>
<protein>
    <submittedName>
        <fullName evidence="1">Uncharacterized protein</fullName>
    </submittedName>
</protein>
<evidence type="ECO:0000313" key="1">
    <source>
        <dbReference type="EMBL" id="ABQ19096.1"/>
    </source>
</evidence>
<dbReference type="AlphaFoldDB" id="A0A0H3AFP2"/>
<proteinExistence type="predicted"/>
<dbReference type="RefSeq" id="WP_000611728.1">
    <property type="nucleotide sequence ID" value="NZ_JAACZH010000025.1"/>
</dbReference>
<dbReference type="PATRIC" id="fig|345073.21.peg.3312"/>
<sequence length="49" mass="5508">MIPDPPQGGFSLARQSVSLIRVKVKALTFLSMSALQKLNVIDIKRLRNR</sequence>
<dbReference type="EMBL" id="CP000626">
    <property type="protein sequence ID" value="ABQ19096.1"/>
    <property type="molecule type" value="Genomic_DNA"/>
</dbReference>
<dbReference type="KEGG" id="vco:VC0395_0680"/>
<organism evidence="1 2">
    <name type="scientific">Vibrio cholerae serotype O1 (strain ATCC 39541 / Classical Ogawa 395 / O395)</name>
    <dbReference type="NCBI Taxonomy" id="345073"/>
    <lineage>
        <taxon>Bacteria</taxon>
        <taxon>Pseudomonadati</taxon>
        <taxon>Pseudomonadota</taxon>
        <taxon>Gammaproteobacteria</taxon>
        <taxon>Vibrionales</taxon>
        <taxon>Vibrionaceae</taxon>
        <taxon>Vibrio</taxon>
    </lineage>
</organism>
<evidence type="ECO:0000313" key="2">
    <source>
        <dbReference type="Proteomes" id="UP000000249"/>
    </source>
</evidence>
<dbReference type="KEGG" id="vcr:VC395_A0571"/>